<dbReference type="RefSeq" id="WP_069907784.1">
    <property type="nucleotide sequence ID" value="NZ_LAJE02000032.1"/>
</dbReference>
<evidence type="ECO:0000313" key="2">
    <source>
        <dbReference type="Proteomes" id="UP000095463"/>
    </source>
</evidence>
<dbReference type="Proteomes" id="UP000095463">
    <property type="component" value="Unassembled WGS sequence"/>
</dbReference>
<dbReference type="SUPFAM" id="SSF54909">
    <property type="entry name" value="Dimeric alpha+beta barrel"/>
    <property type="match status" value="1"/>
</dbReference>
<dbReference type="GO" id="GO:0019301">
    <property type="term" value="P:rhamnose catabolic process"/>
    <property type="evidence" value="ECO:0007669"/>
    <property type="project" value="TreeGrafter"/>
</dbReference>
<protein>
    <recommendedName>
        <fullName evidence="3">L-rhamnose mutarotase</fullName>
    </recommendedName>
</protein>
<dbReference type="EMBL" id="LAJE02000032">
    <property type="protein sequence ID" value="OEO33092.1"/>
    <property type="molecule type" value="Genomic_DNA"/>
</dbReference>
<evidence type="ECO:0008006" key="3">
    <source>
        <dbReference type="Google" id="ProtNLM"/>
    </source>
</evidence>
<dbReference type="InterPro" id="IPR011008">
    <property type="entry name" value="Dimeric_a/b-barrel"/>
</dbReference>
<accession>A0A1E5XWY6</accession>
<organism evidence="1 2">
    <name type="scientific">Devosia insulae DS-56</name>
    <dbReference type="NCBI Taxonomy" id="1116389"/>
    <lineage>
        <taxon>Bacteria</taxon>
        <taxon>Pseudomonadati</taxon>
        <taxon>Pseudomonadota</taxon>
        <taxon>Alphaproteobacteria</taxon>
        <taxon>Hyphomicrobiales</taxon>
        <taxon>Devosiaceae</taxon>
        <taxon>Devosia</taxon>
    </lineage>
</organism>
<comment type="caution">
    <text evidence="1">The sequence shown here is derived from an EMBL/GenBank/DDBJ whole genome shotgun (WGS) entry which is preliminary data.</text>
</comment>
<reference evidence="1 2" key="1">
    <citation type="journal article" date="2015" name="Genome Announc.">
        <title>Genome Assemblies of Three Soil-Associated Devosia species: D. insulae, D. limi, and D. soli.</title>
        <authorList>
            <person name="Hassan Y.I."/>
            <person name="Lepp D."/>
            <person name="Zhou T."/>
        </authorList>
    </citation>
    <scope>NUCLEOTIDE SEQUENCE [LARGE SCALE GENOMIC DNA]</scope>
    <source>
        <strain evidence="1 2">DS-56</strain>
    </source>
</reference>
<proteinExistence type="predicted"/>
<sequence>MVRIAWMMKLKPGNEAIYKQKHDEIWPEMLAAMRRDGVRTFSIYRNGLDLFAYMERDSAPDPATSISDLTWRWWEMMAPYMETNSDFSPVQRPVEEMFNFENR</sequence>
<dbReference type="PANTHER" id="PTHR34389:SF2">
    <property type="entry name" value="L-RHAMNOSE MUTAROTASE"/>
    <property type="match status" value="1"/>
</dbReference>
<dbReference type="OrthoDB" id="9799608at2"/>
<keyword evidence="2" id="KW-1185">Reference proteome</keyword>
<dbReference type="Gene3D" id="3.30.70.100">
    <property type="match status" value="1"/>
</dbReference>
<dbReference type="InterPro" id="IPR008000">
    <property type="entry name" value="Rham/fucose_mutarotase"/>
</dbReference>
<dbReference type="PANTHER" id="PTHR34389">
    <property type="entry name" value="L-RHAMNOSE MUTAROTASE"/>
    <property type="match status" value="1"/>
</dbReference>
<gene>
    <name evidence="1" type="ORF">VW23_008315</name>
</gene>
<dbReference type="AlphaFoldDB" id="A0A1E5XWY6"/>
<dbReference type="Pfam" id="PF05336">
    <property type="entry name" value="rhaM"/>
    <property type="match status" value="1"/>
</dbReference>
<evidence type="ECO:0000313" key="1">
    <source>
        <dbReference type="EMBL" id="OEO33092.1"/>
    </source>
</evidence>
<dbReference type="GO" id="GO:0016857">
    <property type="term" value="F:racemase and epimerase activity, acting on carbohydrates and derivatives"/>
    <property type="evidence" value="ECO:0007669"/>
    <property type="project" value="InterPro"/>
</dbReference>
<name>A0A1E5XWY6_9HYPH</name>